<dbReference type="AlphaFoldDB" id="A0A9X1NH20"/>
<dbReference type="GO" id="GO:0003677">
    <property type="term" value="F:DNA binding"/>
    <property type="evidence" value="ECO:0007669"/>
    <property type="project" value="UniProtKB-KW"/>
</dbReference>
<dbReference type="CDD" id="cd04488">
    <property type="entry name" value="RecG_wedge_OBF"/>
    <property type="match status" value="1"/>
</dbReference>
<feature type="domain" description="Helicase ATP-binding" evidence="16">
    <location>
        <begin position="293"/>
        <end position="466"/>
    </location>
</feature>
<evidence type="ECO:0000256" key="1">
    <source>
        <dbReference type="ARBA" id="ARBA00007504"/>
    </source>
</evidence>
<accession>A0A9X1NH20</accession>
<dbReference type="Pfam" id="PF00270">
    <property type="entry name" value="DEAD"/>
    <property type="match status" value="1"/>
</dbReference>
<evidence type="ECO:0000256" key="3">
    <source>
        <dbReference type="ARBA" id="ARBA00022741"/>
    </source>
</evidence>
<comment type="catalytic activity">
    <reaction evidence="14 15">
        <text>ATP + H2O = ADP + phosphate + H(+)</text>
        <dbReference type="Rhea" id="RHEA:13065"/>
        <dbReference type="ChEBI" id="CHEBI:15377"/>
        <dbReference type="ChEBI" id="CHEBI:15378"/>
        <dbReference type="ChEBI" id="CHEBI:30616"/>
        <dbReference type="ChEBI" id="CHEBI:43474"/>
        <dbReference type="ChEBI" id="CHEBI:456216"/>
        <dbReference type="EC" id="5.6.2.4"/>
    </reaction>
</comment>
<keyword evidence="3 15" id="KW-0547">Nucleotide-binding</keyword>
<keyword evidence="11" id="KW-0413">Isomerase</keyword>
<dbReference type="InterPro" id="IPR004609">
    <property type="entry name" value="ATP-dep_DNA_helicase_RecG"/>
</dbReference>
<keyword evidence="9 15" id="KW-0233">DNA recombination</keyword>
<evidence type="ECO:0000256" key="12">
    <source>
        <dbReference type="ARBA" id="ARBA00034617"/>
    </source>
</evidence>
<evidence type="ECO:0000259" key="16">
    <source>
        <dbReference type="PROSITE" id="PS51192"/>
    </source>
</evidence>
<dbReference type="GO" id="GO:0005524">
    <property type="term" value="F:ATP binding"/>
    <property type="evidence" value="ECO:0007669"/>
    <property type="project" value="UniProtKB-KW"/>
</dbReference>
<evidence type="ECO:0000256" key="4">
    <source>
        <dbReference type="ARBA" id="ARBA00022763"/>
    </source>
</evidence>
<dbReference type="InterPro" id="IPR001650">
    <property type="entry name" value="Helicase_C-like"/>
</dbReference>
<protein>
    <recommendedName>
        <fullName evidence="2 15">ATP-dependent DNA helicase RecG</fullName>
        <ecNumber evidence="13 15">5.6.2.4</ecNumber>
    </recommendedName>
</protein>
<dbReference type="InterPro" id="IPR045562">
    <property type="entry name" value="RecG_dom3_C"/>
</dbReference>
<reference evidence="18" key="1">
    <citation type="submission" date="2021-11" db="EMBL/GenBank/DDBJ databases">
        <title>Streptomyces corallinus and Kineosporia corallina sp. nov., two new coral-derived marine actinobacteria.</title>
        <authorList>
            <person name="Buangrab K."/>
            <person name="Sutthacheep M."/>
            <person name="Yeemin T."/>
            <person name="Harunari E."/>
            <person name="Igarashi Y."/>
            <person name="Sripreechasak P."/>
            <person name="Kanchanasin P."/>
            <person name="Tanasupawat S."/>
            <person name="Phongsopitanun W."/>
        </authorList>
    </citation>
    <scope>NUCLEOTIDE SEQUENCE</scope>
    <source>
        <strain evidence="18">JCM 31032</strain>
    </source>
</reference>
<dbReference type="NCBIfam" id="TIGR00643">
    <property type="entry name" value="recG"/>
    <property type="match status" value="1"/>
</dbReference>
<evidence type="ECO:0000256" key="2">
    <source>
        <dbReference type="ARBA" id="ARBA00017846"/>
    </source>
</evidence>
<dbReference type="PANTHER" id="PTHR47964">
    <property type="entry name" value="ATP-DEPENDENT DNA HELICASE HOMOLOG RECG, CHLOROPLASTIC"/>
    <property type="match status" value="1"/>
</dbReference>
<proteinExistence type="inferred from homology"/>
<dbReference type="InterPro" id="IPR033454">
    <property type="entry name" value="RecG_wedge"/>
</dbReference>
<sequence length="751" mass="82575">MTTAGPTESMPERLREPLVKSLGARAANALGRELGLETVGDLLRHYPRRYMELGELTPIDSLPEDEPVSLVAEVKKVSVREMKTRRGKIMNVEVTDGHGSLDLTFFNQVHKPQKDLKVGRRALFSGKVSRYRDGKQLAQPMYELLDEESDLSEEKLQERLEMPLPIYPATGKMPSNRIRDSLRPILDTLPKNLPDPVPAPVRMKLGLIDLSSALRQIHRPGDRAQLAAAKRRLKFEEAFILQSLLVWRKAVDRRQQATPRPYVPGGFLDALDDRLPFELTDGQKKVGEEIAADLAEEYPMHRLLQGEVGSGKTLVALRAMARVVDSGGQAALLAPTEVLAMQHHRSITAMLGDLAGGGMLGGHERGTKVTLLTGSMNTATRRQALLEAASGEAGIVVGTHALIQDTVQFADLGLVVVDEQHRFGVEQRDALRRKGQNTPHLLVMTATPIPRTVAMTVFGDLETSVLDQLPAGRSEIATHVVNVRDERWLSRTWQRVAEECHAGHQAYIVCARIGSDEVEEEFVPDEGLHVVSDAEAATFDLKIGEERRPAAAAIDILAAMKVQPELDGLVIEMLHGRMPAEEREDVMRRFAANEIHVLVATTVIEVGVDVPNATAMVITDADRFGVSQLHQLRGRVGRGKAAGVCLLLTEAGPGPSLDRLRSVASTRDGFELARIDLETRREGDVLGSRQSGLGSSLKLLRVLRDEDVITAARKEATLLLDEDVRLRAHPQLVDALRPWVGSDRAAFLDRG</sequence>
<evidence type="ECO:0000256" key="15">
    <source>
        <dbReference type="RuleBase" id="RU363016"/>
    </source>
</evidence>
<comment type="catalytic activity">
    <reaction evidence="12 15">
        <text>Couples ATP hydrolysis with the unwinding of duplex DNA by translocating in the 3'-5' direction.</text>
        <dbReference type="EC" id="5.6.2.4"/>
    </reaction>
</comment>
<organism evidence="18 19">
    <name type="scientific">Kineosporia babensis</name>
    <dbReference type="NCBI Taxonomy" id="499548"/>
    <lineage>
        <taxon>Bacteria</taxon>
        <taxon>Bacillati</taxon>
        <taxon>Actinomycetota</taxon>
        <taxon>Actinomycetes</taxon>
        <taxon>Kineosporiales</taxon>
        <taxon>Kineosporiaceae</taxon>
        <taxon>Kineosporia</taxon>
    </lineage>
</organism>
<keyword evidence="5 15" id="KW-0378">Hydrolase</keyword>
<dbReference type="SMART" id="SM00487">
    <property type="entry name" value="DEXDc"/>
    <property type="match status" value="1"/>
</dbReference>
<evidence type="ECO:0000256" key="6">
    <source>
        <dbReference type="ARBA" id="ARBA00022806"/>
    </source>
</evidence>
<evidence type="ECO:0000256" key="13">
    <source>
        <dbReference type="ARBA" id="ARBA00034808"/>
    </source>
</evidence>
<evidence type="ECO:0000259" key="17">
    <source>
        <dbReference type="PROSITE" id="PS51194"/>
    </source>
</evidence>
<keyword evidence="8" id="KW-0238">DNA-binding</keyword>
<comment type="caution">
    <text evidence="18">The sequence shown here is derived from an EMBL/GenBank/DDBJ whole genome shotgun (WGS) entry which is preliminary data.</text>
</comment>
<keyword evidence="6 15" id="KW-0347">Helicase</keyword>
<evidence type="ECO:0000256" key="8">
    <source>
        <dbReference type="ARBA" id="ARBA00023125"/>
    </source>
</evidence>
<evidence type="ECO:0000256" key="9">
    <source>
        <dbReference type="ARBA" id="ARBA00023172"/>
    </source>
</evidence>
<dbReference type="InterPro" id="IPR014001">
    <property type="entry name" value="Helicase_ATP-bd"/>
</dbReference>
<dbReference type="InterPro" id="IPR047112">
    <property type="entry name" value="RecG/Mfd"/>
</dbReference>
<evidence type="ECO:0000256" key="10">
    <source>
        <dbReference type="ARBA" id="ARBA00023204"/>
    </source>
</evidence>
<dbReference type="Pfam" id="PF00271">
    <property type="entry name" value="Helicase_C"/>
    <property type="match status" value="1"/>
</dbReference>
<dbReference type="InterPro" id="IPR012340">
    <property type="entry name" value="NA-bd_OB-fold"/>
</dbReference>
<dbReference type="GO" id="GO:0006281">
    <property type="term" value="P:DNA repair"/>
    <property type="evidence" value="ECO:0007669"/>
    <property type="project" value="UniProtKB-UniRule"/>
</dbReference>
<dbReference type="GO" id="GO:0006310">
    <property type="term" value="P:DNA recombination"/>
    <property type="evidence" value="ECO:0007669"/>
    <property type="project" value="UniProtKB-UniRule"/>
</dbReference>
<dbReference type="PANTHER" id="PTHR47964:SF1">
    <property type="entry name" value="ATP-DEPENDENT DNA HELICASE HOMOLOG RECG, CHLOROPLASTIC"/>
    <property type="match status" value="1"/>
</dbReference>
<evidence type="ECO:0000256" key="7">
    <source>
        <dbReference type="ARBA" id="ARBA00022840"/>
    </source>
</evidence>
<keyword evidence="10 15" id="KW-0234">DNA repair</keyword>
<dbReference type="PROSITE" id="PS51194">
    <property type="entry name" value="HELICASE_CTER"/>
    <property type="match status" value="1"/>
</dbReference>
<keyword evidence="19" id="KW-1185">Reference proteome</keyword>
<dbReference type="EMBL" id="JAJOMB010000013">
    <property type="protein sequence ID" value="MCD5313755.1"/>
    <property type="molecule type" value="Genomic_DNA"/>
</dbReference>
<gene>
    <name evidence="18" type="primary">recG</name>
    <name evidence="18" type="ORF">LR394_22880</name>
</gene>
<dbReference type="Pfam" id="PF19833">
    <property type="entry name" value="RecG_dom3_C"/>
    <property type="match status" value="1"/>
</dbReference>
<keyword evidence="4 15" id="KW-0227">DNA damage</keyword>
<dbReference type="SMART" id="SM00490">
    <property type="entry name" value="HELICc"/>
    <property type="match status" value="1"/>
</dbReference>
<dbReference type="EC" id="5.6.2.4" evidence="13 15"/>
<evidence type="ECO:0000256" key="5">
    <source>
        <dbReference type="ARBA" id="ARBA00022801"/>
    </source>
</evidence>
<dbReference type="SUPFAM" id="SSF52540">
    <property type="entry name" value="P-loop containing nucleoside triphosphate hydrolases"/>
    <property type="match status" value="2"/>
</dbReference>
<evidence type="ECO:0000256" key="14">
    <source>
        <dbReference type="ARBA" id="ARBA00048988"/>
    </source>
</evidence>
<dbReference type="InterPro" id="IPR011545">
    <property type="entry name" value="DEAD/DEAH_box_helicase_dom"/>
</dbReference>
<keyword evidence="7 15" id="KW-0067">ATP-binding</keyword>
<dbReference type="Gene3D" id="3.40.50.300">
    <property type="entry name" value="P-loop containing nucleotide triphosphate hydrolases"/>
    <property type="match status" value="2"/>
</dbReference>
<feature type="domain" description="Helicase C-terminal" evidence="17">
    <location>
        <begin position="475"/>
        <end position="683"/>
    </location>
</feature>
<dbReference type="PROSITE" id="PS51192">
    <property type="entry name" value="HELICASE_ATP_BIND_1"/>
    <property type="match status" value="1"/>
</dbReference>
<dbReference type="Proteomes" id="UP001138997">
    <property type="component" value="Unassembled WGS sequence"/>
</dbReference>
<comment type="similarity">
    <text evidence="1 15">Belongs to the helicase family. RecG subfamily.</text>
</comment>
<evidence type="ECO:0000313" key="19">
    <source>
        <dbReference type="Proteomes" id="UP001138997"/>
    </source>
</evidence>
<evidence type="ECO:0000256" key="11">
    <source>
        <dbReference type="ARBA" id="ARBA00023235"/>
    </source>
</evidence>
<dbReference type="SUPFAM" id="SSF50249">
    <property type="entry name" value="Nucleic acid-binding proteins"/>
    <property type="match status" value="1"/>
</dbReference>
<dbReference type="Pfam" id="PF17191">
    <property type="entry name" value="RecG_wedge"/>
    <property type="match status" value="1"/>
</dbReference>
<comment type="function">
    <text evidence="15">Plays a critical role in recombination and DNA repair. Helps process Holliday junction intermediates to mature products by catalyzing branch migration. Has replication fork regression activity, unwinds stalled or blocked replication forks to make a HJ that can be resolved. Has a DNA unwinding activity characteristic of a DNA helicase with 3'-5' polarity.</text>
</comment>
<name>A0A9X1NH20_9ACTN</name>
<dbReference type="CDD" id="cd17992">
    <property type="entry name" value="DEXHc_RecG"/>
    <property type="match status" value="1"/>
</dbReference>
<dbReference type="Gene3D" id="2.40.50.140">
    <property type="entry name" value="Nucleic acid-binding proteins"/>
    <property type="match status" value="1"/>
</dbReference>
<evidence type="ECO:0000313" key="18">
    <source>
        <dbReference type="EMBL" id="MCD5313755.1"/>
    </source>
</evidence>
<dbReference type="InterPro" id="IPR027417">
    <property type="entry name" value="P-loop_NTPase"/>
</dbReference>
<dbReference type="GO" id="GO:0016787">
    <property type="term" value="F:hydrolase activity"/>
    <property type="evidence" value="ECO:0007669"/>
    <property type="project" value="UniProtKB-KW"/>
</dbReference>
<dbReference type="GO" id="GO:0043138">
    <property type="term" value="F:3'-5' DNA helicase activity"/>
    <property type="evidence" value="ECO:0007669"/>
    <property type="project" value="UniProtKB-EC"/>
</dbReference>